<dbReference type="EMBL" id="JBHUMB010000006">
    <property type="protein sequence ID" value="MFD2743237.1"/>
    <property type="molecule type" value="Genomic_DNA"/>
</dbReference>
<dbReference type="Proteomes" id="UP001597418">
    <property type="component" value="Unassembled WGS sequence"/>
</dbReference>
<dbReference type="Gene3D" id="3.90.550.10">
    <property type="entry name" value="Spore Coat Polysaccharide Biosynthesis Protein SpsA, Chain A"/>
    <property type="match status" value="1"/>
</dbReference>
<organism evidence="2 3">
    <name type="scientific">Sphingobacterium populi</name>
    <dbReference type="NCBI Taxonomy" id="1812824"/>
    <lineage>
        <taxon>Bacteria</taxon>
        <taxon>Pseudomonadati</taxon>
        <taxon>Bacteroidota</taxon>
        <taxon>Sphingobacteriia</taxon>
        <taxon>Sphingobacteriales</taxon>
        <taxon>Sphingobacteriaceae</taxon>
        <taxon>Sphingobacterium</taxon>
    </lineage>
</organism>
<feature type="domain" description="Streptomycin biosynthesis protein StrF" evidence="1">
    <location>
        <begin position="13"/>
        <end position="207"/>
    </location>
</feature>
<protein>
    <submittedName>
        <fullName evidence="2">Glycosyltransferase</fullName>
    </submittedName>
</protein>
<dbReference type="RefSeq" id="WP_066756202.1">
    <property type="nucleotide sequence ID" value="NZ_JBHUMB010000006.1"/>
</dbReference>
<dbReference type="SUPFAM" id="SSF53448">
    <property type="entry name" value="Nucleotide-diphospho-sugar transferases"/>
    <property type="match status" value="1"/>
</dbReference>
<evidence type="ECO:0000313" key="3">
    <source>
        <dbReference type="Proteomes" id="UP001597418"/>
    </source>
</evidence>
<evidence type="ECO:0000313" key="2">
    <source>
        <dbReference type="EMBL" id="MFD2743237.1"/>
    </source>
</evidence>
<evidence type="ECO:0000259" key="1">
    <source>
        <dbReference type="Pfam" id="PF13712"/>
    </source>
</evidence>
<comment type="caution">
    <text evidence="2">The sequence shown here is derived from an EMBL/GenBank/DDBJ whole genome shotgun (WGS) entry which is preliminary data.</text>
</comment>
<dbReference type="Pfam" id="PF13712">
    <property type="entry name" value="Glyco_tranf_2_5"/>
    <property type="match status" value="1"/>
</dbReference>
<sequence length="287" mass="33452">MSSYKDNLYSALATNIATTCGIEYELIRMENPGIMSINSAYNRGIDKSNYEHLLFVHEDVLFETPGWGKILLNILENVPDVGLVGLAGSTLKTKAPSGWWIDHKFQKMFITEYSNGRIVGEFVQDNLGRDFDEVATLDGVFLATKKSLGLRFDENLSGFHNYDLAISIKSIQKSLKNIVSYQIRVKHFSSGNFNKDWVISSHHYYKMYKNFLPVYTEKIEEESKFEKAKYLWFFNECFYYSKLDLCLYYAFETFKHFPMSRLPYLMILKIIFRLPSLLKEQPQLKSK</sequence>
<name>A0ABW5UBM0_9SPHI</name>
<dbReference type="InterPro" id="IPR059123">
    <property type="entry name" value="StrF_dom"/>
</dbReference>
<gene>
    <name evidence="2" type="ORF">ACFSQ6_07490</name>
</gene>
<proteinExistence type="predicted"/>
<dbReference type="InterPro" id="IPR029044">
    <property type="entry name" value="Nucleotide-diphossugar_trans"/>
</dbReference>
<accession>A0ABW5UBM0</accession>
<reference evidence="3" key="1">
    <citation type="journal article" date="2019" name="Int. J. Syst. Evol. Microbiol.">
        <title>The Global Catalogue of Microorganisms (GCM) 10K type strain sequencing project: providing services to taxonomists for standard genome sequencing and annotation.</title>
        <authorList>
            <consortium name="The Broad Institute Genomics Platform"/>
            <consortium name="The Broad Institute Genome Sequencing Center for Infectious Disease"/>
            <person name="Wu L."/>
            <person name="Ma J."/>
        </authorList>
    </citation>
    <scope>NUCLEOTIDE SEQUENCE [LARGE SCALE GENOMIC DNA]</scope>
    <source>
        <strain evidence="3">KCTC 42247</strain>
    </source>
</reference>
<keyword evidence="3" id="KW-1185">Reference proteome</keyword>